<feature type="transmembrane region" description="Helical" evidence="2">
    <location>
        <begin position="69"/>
        <end position="89"/>
    </location>
</feature>
<protein>
    <submittedName>
        <fullName evidence="4">Uncharacterized protein</fullName>
    </submittedName>
</protein>
<evidence type="ECO:0000313" key="4">
    <source>
        <dbReference type="EMBL" id="SEH10578.1"/>
    </source>
</evidence>
<evidence type="ECO:0000256" key="3">
    <source>
        <dbReference type="SAM" id="SignalP"/>
    </source>
</evidence>
<dbReference type="Proteomes" id="UP000222056">
    <property type="component" value="Unassembled WGS sequence"/>
</dbReference>
<feature type="transmembrane region" description="Helical" evidence="2">
    <location>
        <begin position="188"/>
        <end position="212"/>
    </location>
</feature>
<feature type="transmembrane region" description="Helical" evidence="2">
    <location>
        <begin position="110"/>
        <end position="136"/>
    </location>
</feature>
<evidence type="ECO:0000256" key="2">
    <source>
        <dbReference type="SAM" id="Phobius"/>
    </source>
</evidence>
<feature type="transmembrane region" description="Helical" evidence="2">
    <location>
        <begin position="314"/>
        <end position="334"/>
    </location>
</feature>
<keyword evidence="3" id="KW-0732">Signal</keyword>
<feature type="compositionally biased region" description="Basic and acidic residues" evidence="1">
    <location>
        <begin position="8"/>
        <end position="21"/>
    </location>
</feature>
<feature type="transmembrane region" description="Helical" evidence="2">
    <location>
        <begin position="341"/>
        <end position="363"/>
    </location>
</feature>
<feature type="transmembrane region" description="Helical" evidence="2">
    <location>
        <begin position="369"/>
        <end position="387"/>
    </location>
</feature>
<gene>
    <name evidence="4" type="ORF">SAMN02745716_0446</name>
</gene>
<dbReference type="EMBL" id="FNWJ01000001">
    <property type="protein sequence ID" value="SEH10578.1"/>
    <property type="molecule type" value="Genomic_DNA"/>
</dbReference>
<evidence type="ECO:0000313" key="5">
    <source>
        <dbReference type="Proteomes" id="UP000222056"/>
    </source>
</evidence>
<proteinExistence type="predicted"/>
<accession>A0A1H6FK92</accession>
<keyword evidence="2" id="KW-1133">Transmembrane helix</keyword>
<keyword evidence="2" id="KW-0472">Membrane</keyword>
<evidence type="ECO:0000256" key="1">
    <source>
        <dbReference type="SAM" id="MobiDB-lite"/>
    </source>
</evidence>
<feature type="region of interest" description="Disordered" evidence="1">
    <location>
        <begin position="1"/>
        <end position="21"/>
    </location>
</feature>
<feature type="transmembrane region" description="Helical" evidence="2">
    <location>
        <begin position="284"/>
        <end position="302"/>
    </location>
</feature>
<feature type="chain" id="PRO_5039265859" evidence="3">
    <location>
        <begin position="49"/>
        <end position="674"/>
    </location>
</feature>
<name>A0A1H6FK92_THEAL</name>
<keyword evidence="5" id="KW-1185">Reference proteome</keyword>
<organism evidence="4 5">
    <name type="scientific">Thermoleophilum album</name>
    <dbReference type="NCBI Taxonomy" id="29539"/>
    <lineage>
        <taxon>Bacteria</taxon>
        <taxon>Bacillati</taxon>
        <taxon>Actinomycetota</taxon>
        <taxon>Thermoleophilia</taxon>
        <taxon>Thermoleophilales</taxon>
        <taxon>Thermoleophilaceae</taxon>
        <taxon>Thermoleophilum</taxon>
    </lineage>
</organism>
<feature type="transmembrane region" description="Helical" evidence="2">
    <location>
        <begin position="425"/>
        <end position="452"/>
    </location>
</feature>
<keyword evidence="2" id="KW-0812">Transmembrane</keyword>
<feature type="signal peptide" evidence="3">
    <location>
        <begin position="1"/>
        <end position="48"/>
    </location>
</feature>
<feature type="transmembrane region" description="Helical" evidence="2">
    <location>
        <begin position="232"/>
        <end position="251"/>
    </location>
</feature>
<feature type="transmembrane region" description="Helical" evidence="2">
    <location>
        <begin position="156"/>
        <end position="176"/>
    </location>
</feature>
<reference evidence="5" key="1">
    <citation type="submission" date="2016-10" db="EMBL/GenBank/DDBJ databases">
        <authorList>
            <person name="Varghese N."/>
            <person name="Submissions S."/>
        </authorList>
    </citation>
    <scope>NUCLEOTIDE SEQUENCE [LARGE SCALE GENOMIC DNA]</scope>
    <source>
        <strain evidence="5">ATCC 35263</strain>
    </source>
</reference>
<dbReference type="STRING" id="29539.SAMN02745716_0446"/>
<feature type="transmembrane region" description="Helical" evidence="2">
    <location>
        <begin position="620"/>
        <end position="645"/>
    </location>
</feature>
<feature type="transmembrane region" description="Helical" evidence="2">
    <location>
        <begin position="464"/>
        <end position="482"/>
    </location>
</feature>
<feature type="transmembrane region" description="Helical" evidence="2">
    <location>
        <begin position="394"/>
        <end position="413"/>
    </location>
</feature>
<dbReference type="AlphaFoldDB" id="A0A1H6FK92"/>
<sequence length="674" mass="70626">MKRGRATRGRETSKTGRAGVKTDRARVATLRRATAAAASALAACLALAAPAWGGPGSAAPSAGGAALDQVAIATSAGLLVTGLLLWLGLRHRSGRSRALERAAEFASRLTGMPGFVALPAAISTISLQAAALGLYWDISLHIDNGRDPGPLANPSHYFILLGLLGVFAAGWLAMVLPKGRPSPAAVRLAGDWWAPLGGILLAACGSFALLGFPLDDISHRLFGQDVTLWGPTHLMMLGGAAMSLVAMLVLFTEGRLALRSASAAEPPPVRAGRVRLTAERLRRIRLIFTSGGLLIGLSIFQGEFDFGVPQFNQLFQPALIALAAGWALLCARLIGGRGASFAAVGLYLLVRGALSAIVGGVFGETLPHFPLYLAEAAAVELAALAVGTRRPYRLALVAGLSIGTVGTVAEYGWSHVWMPLPWPAAVFPEVLVVGVVGGVAGAIVGAFTASGVRLDPRNVAAPRPLALVVAAALAVGGLFAYLGSTTAPRNARVLGTIEQTTAGPTREGYLTVRVVPASLVKDPNWFNVTSWQGRTHLRLTRLVQVAPGIWRSERPVPLSGHWKSMIRFHQGRTLAAVPVYLPADRAIPAPEVPASGRFDRAFVPDRQVLQRERKRDVPGWLWGTAGAIVLMLSSLLLAALAGGLVRLSRAELQRVQKSGASAKPVTPTATTVSR</sequence>